<keyword evidence="2" id="KW-0808">Transferase</keyword>
<keyword evidence="4" id="KW-0819">tRNA processing</keyword>
<protein>
    <recommendedName>
        <fullName evidence="1">tRNA-uridine aminocarboxypropyltransferase</fullName>
        <ecNumber evidence="1">2.5.1.25</ecNumber>
    </recommendedName>
</protein>
<evidence type="ECO:0000256" key="1">
    <source>
        <dbReference type="ARBA" id="ARBA00012386"/>
    </source>
</evidence>
<dbReference type="EC" id="2.5.1.25" evidence="1"/>
<keyword evidence="3" id="KW-0949">S-adenosyl-L-methionine</keyword>
<evidence type="ECO:0000259" key="5">
    <source>
        <dbReference type="SMART" id="SM01144"/>
    </source>
</evidence>
<dbReference type="AlphaFoldDB" id="A0AAV3M991"/>
<dbReference type="GO" id="GO:0008033">
    <property type="term" value="P:tRNA processing"/>
    <property type="evidence" value="ECO:0007669"/>
    <property type="project" value="UniProtKB-KW"/>
</dbReference>
<evidence type="ECO:0000313" key="6">
    <source>
        <dbReference type="EMBL" id="EUD12300.1"/>
    </source>
</evidence>
<feature type="domain" description="DTW" evidence="5">
    <location>
        <begin position="78"/>
        <end position="270"/>
    </location>
</feature>
<dbReference type="GO" id="GO:0016432">
    <property type="term" value="F:tRNA-uridine aminocarboxypropyltransferase activity"/>
    <property type="evidence" value="ECO:0007669"/>
    <property type="project" value="UniProtKB-EC"/>
</dbReference>
<evidence type="ECO:0000313" key="7">
    <source>
        <dbReference type="Proteomes" id="UP000022311"/>
    </source>
</evidence>
<gene>
    <name evidence="6" type="ORF">HMPREF1563_3021</name>
</gene>
<dbReference type="InterPro" id="IPR039262">
    <property type="entry name" value="DTWD2/TAPT"/>
</dbReference>
<sequence length="284" mass="32610">MARRLHEVAKLRYRSSLLSHRKVVEYTSIVCKSFCVQYAPYFVAMKSTLSTMSQNAVYLLRQQRLALSTKPFKARGCRVKRCHFCLLPVPQCLCEETVSAQAKSQFCLIMFDGEVFKPSNTGKLIADVLPDTQAYQWSRTDPDSQLLAILQDQTRQPYLIFPESYAQNDRIVVNQPTLSHKPALFILLDGTWPEARKMFRKSPYLDQIPMLSINTKARTDYLLRIPSREEQHCTAEVAATVLEQAGDIDASQKLFAHFNLFRHKYLEGKPHHPTAQMLLSQPLK</sequence>
<name>A0AAV3M991_9GAMM</name>
<proteinExistence type="predicted"/>
<evidence type="ECO:0000256" key="4">
    <source>
        <dbReference type="ARBA" id="ARBA00022694"/>
    </source>
</evidence>
<organism evidence="6 7">
    <name type="scientific">Providencia alcalifaciens 205/92</name>
    <dbReference type="NCBI Taxonomy" id="1256988"/>
    <lineage>
        <taxon>Bacteria</taxon>
        <taxon>Pseudomonadati</taxon>
        <taxon>Pseudomonadota</taxon>
        <taxon>Gammaproteobacteria</taxon>
        <taxon>Enterobacterales</taxon>
        <taxon>Morganellaceae</taxon>
        <taxon>Providencia</taxon>
    </lineage>
</organism>
<dbReference type="Pfam" id="PF03942">
    <property type="entry name" value="DTW"/>
    <property type="match status" value="1"/>
</dbReference>
<accession>A0AAV3M991</accession>
<comment type="caution">
    <text evidence="6">The sequence shown here is derived from an EMBL/GenBank/DDBJ whole genome shotgun (WGS) entry which is preliminary data.</text>
</comment>
<reference evidence="6 7" key="1">
    <citation type="submission" date="2014-01" db="EMBL/GenBank/DDBJ databases">
        <authorList>
            <person name="Durkin A.S."/>
            <person name="McCorrison J."/>
            <person name="Torralba M."/>
            <person name="Gillis M."/>
            <person name="Haft D.H."/>
            <person name="Methe B."/>
            <person name="Sutton G."/>
            <person name="Nelson K.E."/>
        </authorList>
    </citation>
    <scope>NUCLEOTIDE SEQUENCE [LARGE SCALE GENOMIC DNA]</scope>
    <source>
        <strain evidence="6 7">205/92</strain>
    </source>
</reference>
<dbReference type="PANTHER" id="PTHR21392:SF1">
    <property type="entry name" value="TRNA-URIDINE AMINOCARBOXYPROPYLTRANSFERASE"/>
    <property type="match status" value="1"/>
</dbReference>
<dbReference type="PANTHER" id="PTHR21392">
    <property type="entry name" value="TRNA-URIDINE AMINOCARBOXYPROPYLTRANSFERASE 2"/>
    <property type="match status" value="1"/>
</dbReference>
<dbReference type="SMART" id="SM01144">
    <property type="entry name" value="DTW"/>
    <property type="match status" value="1"/>
</dbReference>
<dbReference type="Proteomes" id="UP000022311">
    <property type="component" value="Unassembled WGS sequence"/>
</dbReference>
<evidence type="ECO:0000256" key="3">
    <source>
        <dbReference type="ARBA" id="ARBA00022691"/>
    </source>
</evidence>
<evidence type="ECO:0000256" key="2">
    <source>
        <dbReference type="ARBA" id="ARBA00022679"/>
    </source>
</evidence>
<dbReference type="EMBL" id="JALD01000026">
    <property type="protein sequence ID" value="EUD12300.1"/>
    <property type="molecule type" value="Genomic_DNA"/>
</dbReference>
<dbReference type="InterPro" id="IPR005636">
    <property type="entry name" value="DTW"/>
</dbReference>